<dbReference type="Proteomes" id="UP000295416">
    <property type="component" value="Unassembled WGS sequence"/>
</dbReference>
<dbReference type="GO" id="GO:0045881">
    <property type="term" value="P:positive regulation of sporulation resulting in formation of a cellular spore"/>
    <property type="evidence" value="ECO:0007669"/>
    <property type="project" value="InterPro"/>
</dbReference>
<dbReference type="EMBL" id="SLXK01000026">
    <property type="protein sequence ID" value="TCP24201.1"/>
    <property type="molecule type" value="Genomic_DNA"/>
</dbReference>
<dbReference type="Pfam" id="PF14089">
    <property type="entry name" value="KbaA"/>
    <property type="match status" value="1"/>
</dbReference>
<reference evidence="2 3" key="1">
    <citation type="submission" date="2019-03" db="EMBL/GenBank/DDBJ databases">
        <title>Genomic Encyclopedia of Type Strains, Phase IV (KMG-IV): sequencing the most valuable type-strain genomes for metagenomic binning, comparative biology and taxonomic classification.</title>
        <authorList>
            <person name="Goeker M."/>
        </authorList>
    </citation>
    <scope>NUCLEOTIDE SEQUENCE [LARGE SCALE GENOMIC DNA]</scope>
    <source>
        <strain evidence="2 3">DSM 19377</strain>
    </source>
</reference>
<dbReference type="AlphaFoldDB" id="A0A4R2NRS2"/>
<feature type="transmembrane region" description="Helical" evidence="1">
    <location>
        <begin position="144"/>
        <end position="165"/>
    </location>
</feature>
<evidence type="ECO:0000256" key="1">
    <source>
        <dbReference type="SAM" id="Phobius"/>
    </source>
</evidence>
<feature type="transmembrane region" description="Helical" evidence="1">
    <location>
        <begin position="117"/>
        <end position="137"/>
    </location>
</feature>
<dbReference type="SMART" id="SM01251">
    <property type="entry name" value="KbaA"/>
    <property type="match status" value="1"/>
</dbReference>
<sequence length="199" mass="23094">MSIRKWVSLFISTLILGGVTALIAGLIAEWDIYTKDFATGDLIDFFKSTVLLFGTGCLFSVLSQMGFFAYLTFHRICLGMFGSPDIWGKVQLVLIAFVFFDLVYFRHHAFASKDESILNYFFLPILLLIVSLVIALWKKRETNRYAFIPTIFFMFVVTTLEWLPVLKQNDFRWLWIMGITLVLCNAYQVLKLHRMLKKS</sequence>
<keyword evidence="1" id="KW-1133">Transmembrane helix</keyword>
<proteinExistence type="predicted"/>
<dbReference type="RefSeq" id="WP_132747126.1">
    <property type="nucleotide sequence ID" value="NZ_SLXK01000026.1"/>
</dbReference>
<dbReference type="OrthoDB" id="2374256at2"/>
<dbReference type="PIRSF" id="PIRSF029886">
    <property type="entry name" value="KBAA"/>
    <property type="match status" value="1"/>
</dbReference>
<feature type="transmembrane region" description="Helical" evidence="1">
    <location>
        <begin position="86"/>
        <end position="105"/>
    </location>
</feature>
<comment type="caution">
    <text evidence="2">The sequence shown here is derived from an EMBL/GenBank/DDBJ whole genome shotgun (WGS) entry which is preliminary data.</text>
</comment>
<dbReference type="InterPro" id="IPR024164">
    <property type="entry name" value="KinB-signalling_activ"/>
</dbReference>
<accession>A0A4R2NRS2</accession>
<evidence type="ECO:0000313" key="3">
    <source>
        <dbReference type="Proteomes" id="UP000295416"/>
    </source>
</evidence>
<organism evidence="2 3">
    <name type="scientific">Scopulibacillus darangshiensis</name>
    <dbReference type="NCBI Taxonomy" id="442528"/>
    <lineage>
        <taxon>Bacteria</taxon>
        <taxon>Bacillati</taxon>
        <taxon>Bacillota</taxon>
        <taxon>Bacilli</taxon>
        <taxon>Bacillales</taxon>
        <taxon>Sporolactobacillaceae</taxon>
        <taxon>Scopulibacillus</taxon>
    </lineage>
</organism>
<protein>
    <submittedName>
        <fullName evidence="2">KinB signaling pathway activation protein</fullName>
    </submittedName>
</protein>
<keyword evidence="3" id="KW-1185">Reference proteome</keyword>
<keyword evidence="1" id="KW-0472">Membrane</keyword>
<keyword evidence="1" id="KW-0812">Transmembrane</keyword>
<feature type="transmembrane region" description="Helical" evidence="1">
    <location>
        <begin position="7"/>
        <end position="30"/>
    </location>
</feature>
<gene>
    <name evidence="2" type="ORF">EV207_12674</name>
</gene>
<feature type="transmembrane region" description="Helical" evidence="1">
    <location>
        <begin position="171"/>
        <end position="190"/>
    </location>
</feature>
<name>A0A4R2NRS2_9BACL</name>
<feature type="transmembrane region" description="Helical" evidence="1">
    <location>
        <begin position="50"/>
        <end position="74"/>
    </location>
</feature>
<evidence type="ECO:0000313" key="2">
    <source>
        <dbReference type="EMBL" id="TCP24201.1"/>
    </source>
</evidence>